<keyword evidence="4" id="KW-1185">Reference proteome</keyword>
<sequence>MKRSTDGPLANLDTYETLTLKWVLDLPEEEVKDIPVWEFSFLPVGYDPAKDEYNANLSSPWIIIDADFPTTCPGTSEIAHDRGLSRGAKAGIAVGAVVGACLMFALGFLLAFLRFKKNSNDEDQIARPPTPLAPPPAFTSQQHVNKVSLTPPHSGQHASSVQVGEEEDTVKRLNLSPRSASLDGSTVRSPIEMPGP</sequence>
<dbReference type="EMBL" id="JAVHJV010000002">
    <property type="protein sequence ID" value="KAK5945800.1"/>
    <property type="molecule type" value="Genomic_DNA"/>
</dbReference>
<evidence type="ECO:0000313" key="4">
    <source>
        <dbReference type="Proteomes" id="UP001334248"/>
    </source>
</evidence>
<keyword evidence="2" id="KW-1133">Transmembrane helix</keyword>
<feature type="region of interest" description="Disordered" evidence="1">
    <location>
        <begin position="123"/>
        <end position="196"/>
    </location>
</feature>
<accession>A0ABR0RZW7</accession>
<keyword evidence="2" id="KW-0812">Transmembrane</keyword>
<dbReference type="Proteomes" id="UP001334248">
    <property type="component" value="Unassembled WGS sequence"/>
</dbReference>
<evidence type="ECO:0000256" key="1">
    <source>
        <dbReference type="SAM" id="MobiDB-lite"/>
    </source>
</evidence>
<comment type="caution">
    <text evidence="3">The sequence shown here is derived from an EMBL/GenBank/DDBJ whole genome shotgun (WGS) entry which is preliminary data.</text>
</comment>
<evidence type="ECO:0000256" key="2">
    <source>
        <dbReference type="SAM" id="Phobius"/>
    </source>
</evidence>
<feature type="compositionally biased region" description="Pro residues" evidence="1">
    <location>
        <begin position="128"/>
        <end position="137"/>
    </location>
</feature>
<feature type="compositionally biased region" description="Polar residues" evidence="1">
    <location>
        <begin position="176"/>
        <end position="188"/>
    </location>
</feature>
<evidence type="ECO:0008006" key="5">
    <source>
        <dbReference type="Google" id="ProtNLM"/>
    </source>
</evidence>
<protein>
    <recommendedName>
        <fullName evidence="5">Transmembrane protein</fullName>
    </recommendedName>
</protein>
<evidence type="ECO:0000313" key="3">
    <source>
        <dbReference type="EMBL" id="KAK5945800.1"/>
    </source>
</evidence>
<keyword evidence="2" id="KW-0472">Membrane</keyword>
<name>A0ABR0RZW7_9EURO</name>
<gene>
    <name evidence="3" type="ORF">PMZ80_003008</name>
</gene>
<feature type="compositionally biased region" description="Polar residues" evidence="1">
    <location>
        <begin position="138"/>
        <end position="162"/>
    </location>
</feature>
<reference evidence="3 4" key="1">
    <citation type="journal article" date="2023" name="Res Sq">
        <title>Genomic and morphological characterization of Knufia obscura isolated from the Mars 2020 spacecraft assembly facility.</title>
        <authorList>
            <person name="Chander A.M."/>
            <person name="Teixeira M.M."/>
            <person name="Singh N.K."/>
            <person name="Williams M.P."/>
            <person name="Parker C.W."/>
            <person name="Leo P."/>
            <person name="Stajich J.E."/>
            <person name="Torok T."/>
            <person name="Tighe S."/>
            <person name="Mason C.E."/>
            <person name="Venkateswaran K."/>
        </authorList>
    </citation>
    <scope>NUCLEOTIDE SEQUENCE [LARGE SCALE GENOMIC DNA]</scope>
    <source>
        <strain evidence="3 4">CCFEE 5817</strain>
    </source>
</reference>
<dbReference type="RefSeq" id="XP_064733890.1">
    <property type="nucleotide sequence ID" value="XM_064871437.1"/>
</dbReference>
<organism evidence="3 4">
    <name type="scientific">Knufia obscura</name>
    <dbReference type="NCBI Taxonomy" id="1635080"/>
    <lineage>
        <taxon>Eukaryota</taxon>
        <taxon>Fungi</taxon>
        <taxon>Dikarya</taxon>
        <taxon>Ascomycota</taxon>
        <taxon>Pezizomycotina</taxon>
        <taxon>Eurotiomycetes</taxon>
        <taxon>Chaetothyriomycetidae</taxon>
        <taxon>Chaetothyriales</taxon>
        <taxon>Trichomeriaceae</taxon>
        <taxon>Knufia</taxon>
    </lineage>
</organism>
<feature type="transmembrane region" description="Helical" evidence="2">
    <location>
        <begin position="90"/>
        <end position="113"/>
    </location>
</feature>
<dbReference type="GeneID" id="89996457"/>
<proteinExistence type="predicted"/>